<dbReference type="InterPro" id="IPR003029">
    <property type="entry name" value="S1_domain"/>
</dbReference>
<feature type="compositionally biased region" description="Basic residues" evidence="1">
    <location>
        <begin position="228"/>
        <end position="246"/>
    </location>
</feature>
<dbReference type="Gene3D" id="2.40.50.140">
    <property type="entry name" value="Nucleic acid-binding proteins"/>
    <property type="match status" value="1"/>
</dbReference>
<sequence length="255" mass="28019">MGRHTNSGLGGFMNGASIRFSKIKGGVGGADAWRDQLMNSKPMNRDRPRTTGTKLPAKLSAHKGTVVSIQPFGCFVQLGKGDEYKDGLLHISCITADERPERVEERLSLGDTVWVKVTEVREEEMKYSLDMRYLNQQDGSANYEKDEDSRPRQRSSGGAAPSGSARSLRSRLDEASPGRSEEEADAKPDHRKRKAEAPAPEESDSSSADSEERRKITKKLEKAAKKLEKARKKAEKVKKKLKKQAKGKGGSSSGS</sequence>
<feature type="compositionally biased region" description="Basic and acidic residues" evidence="1">
    <location>
        <begin position="170"/>
        <end position="188"/>
    </location>
</feature>
<feature type="domain" description="S1 motif" evidence="2">
    <location>
        <begin position="59"/>
        <end position="132"/>
    </location>
</feature>
<dbReference type="GO" id="GO:0043489">
    <property type="term" value="P:RNA stabilization"/>
    <property type="evidence" value="ECO:0007669"/>
    <property type="project" value="TreeGrafter"/>
</dbReference>
<dbReference type="PROSITE" id="PS50126">
    <property type="entry name" value="S1"/>
    <property type="match status" value="1"/>
</dbReference>
<evidence type="ECO:0000259" key="2">
    <source>
        <dbReference type="PROSITE" id="PS50126"/>
    </source>
</evidence>
<proteinExistence type="predicted"/>
<dbReference type="EMBL" id="HBGE01043672">
    <property type="protein sequence ID" value="CAD9139745.1"/>
    <property type="molecule type" value="Transcribed_RNA"/>
</dbReference>
<dbReference type="SMART" id="SM00316">
    <property type="entry name" value="S1"/>
    <property type="match status" value="1"/>
</dbReference>
<evidence type="ECO:0000256" key="1">
    <source>
        <dbReference type="SAM" id="MobiDB-lite"/>
    </source>
</evidence>
<gene>
    <name evidence="3" type="ORF">ACAT0790_LOCUS26330</name>
</gene>
<dbReference type="InterPro" id="IPR012340">
    <property type="entry name" value="NA-bd_OB-fold"/>
</dbReference>
<reference evidence="3" key="1">
    <citation type="submission" date="2021-01" db="EMBL/GenBank/DDBJ databases">
        <authorList>
            <person name="Corre E."/>
            <person name="Pelletier E."/>
            <person name="Niang G."/>
            <person name="Scheremetjew M."/>
            <person name="Finn R."/>
            <person name="Kale V."/>
            <person name="Holt S."/>
            <person name="Cochrane G."/>
            <person name="Meng A."/>
            <person name="Brown T."/>
            <person name="Cohen L."/>
        </authorList>
    </citation>
    <scope>NUCLEOTIDE SEQUENCE</scope>
    <source>
        <strain evidence="3">OF101</strain>
    </source>
</reference>
<dbReference type="AlphaFoldDB" id="A0A7S1QH01"/>
<organism evidence="3">
    <name type="scientific">Alexandrium catenella</name>
    <name type="common">Red tide dinoflagellate</name>
    <name type="synonym">Gonyaulax catenella</name>
    <dbReference type="NCBI Taxonomy" id="2925"/>
    <lineage>
        <taxon>Eukaryota</taxon>
        <taxon>Sar</taxon>
        <taxon>Alveolata</taxon>
        <taxon>Dinophyceae</taxon>
        <taxon>Gonyaulacales</taxon>
        <taxon>Pyrocystaceae</taxon>
        <taxon>Alexandrium</taxon>
    </lineage>
</organism>
<dbReference type="Pfam" id="PF00575">
    <property type="entry name" value="S1"/>
    <property type="match status" value="1"/>
</dbReference>
<dbReference type="PANTHER" id="PTHR15838">
    <property type="entry name" value="NUCLEOLAR PROTEIN OF 40 KDA"/>
    <property type="match status" value="1"/>
</dbReference>
<feature type="region of interest" description="Disordered" evidence="1">
    <location>
        <begin position="138"/>
        <end position="255"/>
    </location>
</feature>
<dbReference type="SUPFAM" id="SSF50249">
    <property type="entry name" value="Nucleic acid-binding proteins"/>
    <property type="match status" value="1"/>
</dbReference>
<feature type="compositionally biased region" description="Low complexity" evidence="1">
    <location>
        <begin position="154"/>
        <end position="167"/>
    </location>
</feature>
<accession>A0A7S1QH01</accession>
<evidence type="ECO:0000313" key="3">
    <source>
        <dbReference type="EMBL" id="CAD9139745.1"/>
    </source>
</evidence>
<dbReference type="GO" id="GO:0003723">
    <property type="term" value="F:RNA binding"/>
    <property type="evidence" value="ECO:0007669"/>
    <property type="project" value="TreeGrafter"/>
</dbReference>
<protein>
    <recommendedName>
        <fullName evidence="2">S1 motif domain-containing protein</fullName>
    </recommendedName>
</protein>
<feature type="compositionally biased region" description="Basic and acidic residues" evidence="1">
    <location>
        <begin position="210"/>
        <end position="227"/>
    </location>
</feature>
<dbReference type="PANTHER" id="PTHR15838:SF1">
    <property type="entry name" value="ZINC FINGER CCHC DOMAIN-CONTAINING PROTEIN 17"/>
    <property type="match status" value="1"/>
</dbReference>
<name>A0A7S1QH01_ALECA</name>